<name>A0A5C0WII6_BACIA</name>
<proteinExistence type="inferred from homology"/>
<dbReference type="RefSeq" id="WP_025092391.1">
    <property type="nucleotide sequence ID" value="NZ_BSYL01000001.1"/>
</dbReference>
<dbReference type="InterPro" id="IPR001509">
    <property type="entry name" value="Epimerase_deHydtase"/>
</dbReference>
<dbReference type="GeneID" id="61769382"/>
<sequence length="250" mass="28225">MKKITIIGGCGVIGRLLTKALSAEYSVTIIDLTSCVEGVILADAANEQNVYEAIPRDTDVILHLLNMDMTHDVMDHEEFAKMTDIFWRSTYYMFRSAARHGIRKVIFASSNHVTDRYEEDGRSLLGRQITTDDVPATKNVYGILKFASEQLGRLFHDQSGMSVINLRIGTVVTDEMKALHKKQRTKRTLLSHEDLTGMIKAAVESDIPFGTYYAVSENEEKPWSTEKTKLELGYEPDVNTTEILEENDRA</sequence>
<dbReference type="Proteomes" id="UP000325032">
    <property type="component" value="Chromosome"/>
</dbReference>
<keyword evidence="3" id="KW-0520">NAD</keyword>
<dbReference type="PANTHER" id="PTHR43103">
    <property type="entry name" value="NUCLEOSIDE-DIPHOSPHATE-SUGAR EPIMERASE"/>
    <property type="match status" value="1"/>
</dbReference>
<evidence type="ECO:0000313" key="6">
    <source>
        <dbReference type="Proteomes" id="UP000325032"/>
    </source>
</evidence>
<dbReference type="EC" id="1.1.1.203" evidence="5"/>
<feature type="domain" description="NAD-dependent epimerase/dehydratase" evidence="4">
    <location>
        <begin position="4"/>
        <end position="175"/>
    </location>
</feature>
<dbReference type="SUPFAM" id="SSF51735">
    <property type="entry name" value="NAD(P)-binding Rossmann-fold domains"/>
    <property type="match status" value="1"/>
</dbReference>
<evidence type="ECO:0000256" key="1">
    <source>
        <dbReference type="ARBA" id="ARBA00007637"/>
    </source>
</evidence>
<dbReference type="AlphaFoldDB" id="A0A5C0WII6"/>
<organism evidence="5 6">
    <name type="scientific">Bacillus safensis</name>
    <dbReference type="NCBI Taxonomy" id="561879"/>
    <lineage>
        <taxon>Bacteria</taxon>
        <taxon>Bacillati</taxon>
        <taxon>Bacillota</taxon>
        <taxon>Bacilli</taxon>
        <taxon>Bacillales</taxon>
        <taxon>Bacillaceae</taxon>
        <taxon>Bacillus</taxon>
    </lineage>
</organism>
<evidence type="ECO:0000313" key="5">
    <source>
        <dbReference type="EMBL" id="QEK64352.1"/>
    </source>
</evidence>
<evidence type="ECO:0000256" key="2">
    <source>
        <dbReference type="ARBA" id="ARBA00023002"/>
    </source>
</evidence>
<dbReference type="InterPro" id="IPR036291">
    <property type="entry name" value="NAD(P)-bd_dom_sf"/>
</dbReference>
<comment type="similarity">
    <text evidence="1">Belongs to the NAD(P)-dependent epimerase/dehydratase family.</text>
</comment>
<dbReference type="PANTHER" id="PTHR43103:SF5">
    <property type="entry name" value="4-EPIMERASE, PUTATIVE (AFU_ORTHOLOGUE AFUA_7G00360)-RELATED"/>
    <property type="match status" value="1"/>
</dbReference>
<accession>A0A5C0WII6</accession>
<evidence type="ECO:0000259" key="4">
    <source>
        <dbReference type="Pfam" id="PF01370"/>
    </source>
</evidence>
<dbReference type="Gene3D" id="3.40.50.720">
    <property type="entry name" value="NAD(P)-binding Rossmann-like Domain"/>
    <property type="match status" value="1"/>
</dbReference>
<keyword evidence="6" id="KW-1185">Reference proteome</keyword>
<dbReference type="Pfam" id="PF01370">
    <property type="entry name" value="Epimerase"/>
    <property type="match status" value="1"/>
</dbReference>
<dbReference type="EMBL" id="CP043404">
    <property type="protein sequence ID" value="QEK64352.1"/>
    <property type="molecule type" value="Genomic_DNA"/>
</dbReference>
<evidence type="ECO:0000256" key="3">
    <source>
        <dbReference type="ARBA" id="ARBA00023027"/>
    </source>
</evidence>
<dbReference type="GO" id="GO:0050388">
    <property type="term" value="F:uronate dehydrogenase activity"/>
    <property type="evidence" value="ECO:0007669"/>
    <property type="project" value="UniProtKB-EC"/>
</dbReference>
<reference evidence="5 6" key="1">
    <citation type="journal article" date="2018" name="Plant Biotechnol. Rep.">
        <title>Diversity and antifungal activity of endophytic bacteria associated with Panax ginseng seedlings.</title>
        <authorList>
            <person name="Park J.M."/>
            <person name="Hong C.E."/>
            <person name="Jo S.H."/>
        </authorList>
    </citation>
    <scope>NUCLEOTIDE SEQUENCE [LARGE SCALE GENOMIC DNA]</scope>
    <source>
        <strain evidence="5 6">PgKB20</strain>
    </source>
</reference>
<keyword evidence="2 5" id="KW-0560">Oxidoreductase</keyword>
<gene>
    <name evidence="5" type="primary">udh</name>
    <name evidence="5" type="ORF">FX981_02620</name>
</gene>
<protein>
    <submittedName>
        <fullName evidence="5">Uronate dehydrogenase</fullName>
        <ecNumber evidence="5">1.1.1.203</ecNumber>
    </submittedName>
</protein>